<dbReference type="Proteomes" id="UP000253961">
    <property type="component" value="Unassembled WGS sequence"/>
</dbReference>
<comment type="caution">
    <text evidence="2">The sequence shown here is derived from an EMBL/GenBank/DDBJ whole genome shotgun (WGS) entry which is preliminary data.</text>
</comment>
<gene>
    <name evidence="2" type="ORF">DU508_16230</name>
</gene>
<dbReference type="PANTHER" id="PTHR38792:SF3">
    <property type="entry name" value="BNR_ASP-BOX REPEAT DOMAIN PROTEIN (AFU_ORTHOLOGUE AFUA_7G06430)-RELATED"/>
    <property type="match status" value="1"/>
</dbReference>
<reference evidence="2 3" key="1">
    <citation type="submission" date="2018-07" db="EMBL/GenBank/DDBJ databases">
        <title>Pedobacter sp. nov., isolated from soil.</title>
        <authorList>
            <person name="Zhou L.Y."/>
            <person name="Du Z.J."/>
        </authorList>
    </citation>
    <scope>NUCLEOTIDE SEQUENCE [LARGE SCALE GENOMIC DNA]</scope>
    <source>
        <strain evidence="2 3">JDX94</strain>
    </source>
</reference>
<dbReference type="PANTHER" id="PTHR38792">
    <property type="entry name" value="BNR/ASP-BOX REPEAT DOMAIN PROTEIN (AFU_ORTHOLOGUE AFUA_7G06430)-RELATED"/>
    <property type="match status" value="1"/>
</dbReference>
<dbReference type="CDD" id="cd15482">
    <property type="entry name" value="Sialidase_non-viral"/>
    <property type="match status" value="1"/>
</dbReference>
<dbReference type="EMBL" id="QPKV01000006">
    <property type="protein sequence ID" value="RDC55810.1"/>
    <property type="molecule type" value="Genomic_DNA"/>
</dbReference>
<protein>
    <submittedName>
        <fullName evidence="2">Exo-alpha-sialidase</fullName>
    </submittedName>
</protein>
<evidence type="ECO:0000259" key="1">
    <source>
        <dbReference type="Pfam" id="PF13088"/>
    </source>
</evidence>
<sequence length="386" mass="42191">MLLVNILAITYCSGCSKDNKSVPEVSVPKQDDISISWDQNSRRRVSSPALNASYSGYARIIQLADASLLAVYEADGSIVSVKSTDGGNTWSSATVIAPRANGSNMSVPDLLLLNNNKILVFYNARPYDIAPSRKFGILVKQSSDSGQSWENEKNLYEAGYQFENGCWEPSAIQLPNGEIQLYFANEGPYTNSNEQNISMLRSKDNAGSWTTAPEIVSFRPGKRDGMPVPLLLKDGKDILVSIEDNAVNTFKPYVLRNSLQENWAVTIGAESANRSYALADRIGDALYAGAPFIRQLKTGETILSYQGTEGRTNDLNFADMKVVIGDEQGRNFKSKSVPFLIPSNKSCLWNSLTVLSDGSVIAVTSTNAYSNSTEVWMIKGTVINTN</sequence>
<dbReference type="InterPro" id="IPR036278">
    <property type="entry name" value="Sialidase_sf"/>
</dbReference>
<dbReference type="Pfam" id="PF13088">
    <property type="entry name" value="BNR_2"/>
    <property type="match status" value="1"/>
</dbReference>
<dbReference type="Gene3D" id="2.120.10.10">
    <property type="match status" value="2"/>
</dbReference>
<organism evidence="2 3">
    <name type="scientific">Pedobacter chinensis</name>
    <dbReference type="NCBI Taxonomy" id="2282421"/>
    <lineage>
        <taxon>Bacteria</taxon>
        <taxon>Pseudomonadati</taxon>
        <taxon>Bacteroidota</taxon>
        <taxon>Sphingobacteriia</taxon>
        <taxon>Sphingobacteriales</taxon>
        <taxon>Sphingobacteriaceae</taxon>
        <taxon>Pedobacter</taxon>
    </lineage>
</organism>
<name>A0A369PU73_9SPHI</name>
<evidence type="ECO:0000313" key="3">
    <source>
        <dbReference type="Proteomes" id="UP000253961"/>
    </source>
</evidence>
<evidence type="ECO:0000313" key="2">
    <source>
        <dbReference type="EMBL" id="RDC55810.1"/>
    </source>
</evidence>
<dbReference type="InterPro" id="IPR011040">
    <property type="entry name" value="Sialidase"/>
</dbReference>
<accession>A0A369PU73</accession>
<dbReference type="AlphaFoldDB" id="A0A369PU73"/>
<dbReference type="SUPFAM" id="SSF50939">
    <property type="entry name" value="Sialidases"/>
    <property type="match status" value="1"/>
</dbReference>
<proteinExistence type="predicted"/>
<keyword evidence="3" id="KW-1185">Reference proteome</keyword>
<feature type="domain" description="Sialidase" evidence="1">
    <location>
        <begin position="77"/>
        <end position="210"/>
    </location>
</feature>